<feature type="transmembrane region" description="Helical" evidence="1">
    <location>
        <begin position="44"/>
        <end position="69"/>
    </location>
</feature>
<dbReference type="AlphaFoldDB" id="A0A853IJJ7"/>
<evidence type="ECO:0000313" key="3">
    <source>
        <dbReference type="Proteomes" id="UP000569732"/>
    </source>
</evidence>
<keyword evidence="1" id="KW-0812">Transmembrane</keyword>
<dbReference type="RefSeq" id="WP_180569849.1">
    <property type="nucleotide sequence ID" value="NZ_JACCKB010000030.1"/>
</dbReference>
<comment type="caution">
    <text evidence="2">The sequence shown here is derived from an EMBL/GenBank/DDBJ whole genome shotgun (WGS) entry which is preliminary data.</text>
</comment>
<organism evidence="2 3">
    <name type="scientific">Spartinivicinus marinus</name>
    <dbReference type="NCBI Taxonomy" id="2994442"/>
    <lineage>
        <taxon>Bacteria</taxon>
        <taxon>Pseudomonadati</taxon>
        <taxon>Pseudomonadota</taxon>
        <taxon>Gammaproteobacteria</taxon>
        <taxon>Oceanospirillales</taxon>
        <taxon>Zooshikellaceae</taxon>
        <taxon>Spartinivicinus</taxon>
    </lineage>
</organism>
<evidence type="ECO:0000256" key="1">
    <source>
        <dbReference type="SAM" id="Phobius"/>
    </source>
</evidence>
<keyword evidence="3" id="KW-1185">Reference proteome</keyword>
<reference evidence="2 3" key="1">
    <citation type="submission" date="2020-07" db="EMBL/GenBank/DDBJ databases">
        <title>Endozoicomonas sp. nov., isolated from sediment.</title>
        <authorList>
            <person name="Gu T."/>
        </authorList>
    </citation>
    <scope>NUCLEOTIDE SEQUENCE [LARGE SCALE GENOMIC DNA]</scope>
    <source>
        <strain evidence="2 3">SM1973</strain>
    </source>
</reference>
<proteinExistence type="predicted"/>
<name>A0A853IJJ7_9GAMM</name>
<keyword evidence="1" id="KW-1133">Transmembrane helix</keyword>
<sequence>MLITWVAAASSALDGVSIKGKDVGEIVASQEAAFSAATGADMSAFEWLFTSLLAALILAWGGYACMALLKTISAGESKWGDIGIALCRVSFIVTLILVLAS</sequence>
<gene>
    <name evidence="2" type="ORF">H0A36_17570</name>
</gene>
<dbReference type="EMBL" id="JACCKB010000030">
    <property type="protein sequence ID" value="NYZ67826.1"/>
    <property type="molecule type" value="Genomic_DNA"/>
</dbReference>
<evidence type="ECO:0000313" key="2">
    <source>
        <dbReference type="EMBL" id="NYZ67826.1"/>
    </source>
</evidence>
<accession>A0A853IJJ7</accession>
<feature type="transmembrane region" description="Helical" evidence="1">
    <location>
        <begin position="81"/>
        <end position="100"/>
    </location>
</feature>
<keyword evidence="1" id="KW-0472">Membrane</keyword>
<dbReference type="Proteomes" id="UP000569732">
    <property type="component" value="Unassembled WGS sequence"/>
</dbReference>
<protein>
    <submittedName>
        <fullName evidence="2">DUF3262 family protein</fullName>
    </submittedName>
</protein>